<dbReference type="GO" id="GO:0004222">
    <property type="term" value="F:metalloendopeptidase activity"/>
    <property type="evidence" value="ECO:0007669"/>
    <property type="project" value="UniProtKB-UniRule"/>
</dbReference>
<keyword evidence="1 9" id="KW-0645">Protease</keyword>
<feature type="binding site" evidence="9">
    <location>
        <position position="183"/>
    </location>
    <ligand>
        <name>Zn(2+)</name>
        <dbReference type="ChEBI" id="CHEBI:29105"/>
        <note>catalytic</note>
    </ligand>
</feature>
<dbReference type="AlphaFoldDB" id="A0A8T0A7X4"/>
<dbReference type="FunFam" id="3.40.390.10:FF:000040">
    <property type="entry name" value="Metalloendopeptidase"/>
    <property type="match status" value="1"/>
</dbReference>
<dbReference type="PROSITE" id="PS51864">
    <property type="entry name" value="ASTACIN"/>
    <property type="match status" value="1"/>
</dbReference>
<comment type="caution">
    <text evidence="9">Lacks conserved residue(s) required for the propagation of feature annotation.</text>
</comment>
<evidence type="ECO:0000313" key="12">
    <source>
        <dbReference type="EMBL" id="KAF7687876.1"/>
    </source>
</evidence>
<keyword evidence="13" id="KW-1185">Reference proteome</keyword>
<gene>
    <name evidence="12" type="ORF">HF521_013882</name>
</gene>
<protein>
    <recommendedName>
        <fullName evidence="10">Metalloendopeptidase</fullName>
        <ecNumber evidence="10">3.4.24.-</ecNumber>
    </recommendedName>
</protein>
<keyword evidence="4 9" id="KW-0378">Hydrolase</keyword>
<comment type="cofactor">
    <cofactor evidence="9 10">
        <name>Zn(2+)</name>
        <dbReference type="ChEBI" id="CHEBI:29105"/>
    </cofactor>
    <text evidence="9 10">Binds 1 zinc ion per subunit.</text>
</comment>
<name>A0A8T0A7X4_SILME</name>
<keyword evidence="8" id="KW-1015">Disulfide bond</keyword>
<dbReference type="GO" id="GO:0008270">
    <property type="term" value="F:zinc ion binding"/>
    <property type="evidence" value="ECO:0007669"/>
    <property type="project" value="UniProtKB-UniRule"/>
</dbReference>
<dbReference type="PANTHER" id="PTHR10127">
    <property type="entry name" value="DISCOIDIN, CUB, EGF, LAMININ , AND ZINC METALLOPROTEASE DOMAIN CONTAINING"/>
    <property type="match status" value="1"/>
</dbReference>
<dbReference type="InterPro" id="IPR001506">
    <property type="entry name" value="Peptidase_M12A"/>
</dbReference>
<feature type="chain" id="PRO_5035965049" description="Metalloendopeptidase" evidence="10">
    <location>
        <begin position="19"/>
        <end position="272"/>
    </location>
</feature>
<feature type="binding site" evidence="9">
    <location>
        <position position="173"/>
    </location>
    <ligand>
        <name>Zn(2+)</name>
        <dbReference type="ChEBI" id="CHEBI:29105"/>
        <note>catalytic</note>
    </ligand>
</feature>
<evidence type="ECO:0000259" key="11">
    <source>
        <dbReference type="PROSITE" id="PS51864"/>
    </source>
</evidence>
<dbReference type="EMBL" id="JABFDY010000026">
    <property type="protein sequence ID" value="KAF7687876.1"/>
    <property type="molecule type" value="Genomic_DNA"/>
</dbReference>
<evidence type="ECO:0000313" key="13">
    <source>
        <dbReference type="Proteomes" id="UP000606274"/>
    </source>
</evidence>
<dbReference type="Gene3D" id="3.40.390.10">
    <property type="entry name" value="Collagenase (Catalytic Domain)"/>
    <property type="match status" value="1"/>
</dbReference>
<dbReference type="SUPFAM" id="SSF55486">
    <property type="entry name" value="Metalloproteases ('zincins'), catalytic domain"/>
    <property type="match status" value="1"/>
</dbReference>
<dbReference type="PRINTS" id="PR00480">
    <property type="entry name" value="ASTACIN"/>
</dbReference>
<evidence type="ECO:0000256" key="6">
    <source>
        <dbReference type="ARBA" id="ARBA00023049"/>
    </source>
</evidence>
<dbReference type="PANTHER" id="PTHR10127:SF899">
    <property type="entry name" value="ASTACIN-LIKE METALLOENDOPEPTIDASE-RELATED"/>
    <property type="match status" value="1"/>
</dbReference>
<keyword evidence="7" id="KW-0865">Zymogen</keyword>
<dbReference type="Proteomes" id="UP000606274">
    <property type="component" value="Unassembled WGS sequence"/>
</dbReference>
<dbReference type="Pfam" id="PF01400">
    <property type="entry name" value="Astacin"/>
    <property type="match status" value="1"/>
</dbReference>
<comment type="caution">
    <text evidence="12">The sequence shown here is derived from an EMBL/GenBank/DDBJ whole genome shotgun (WGS) entry which is preliminary data.</text>
</comment>
<organism evidence="12 13">
    <name type="scientific">Silurus meridionalis</name>
    <name type="common">Southern catfish</name>
    <name type="synonym">Silurus soldatovi meridionalis</name>
    <dbReference type="NCBI Taxonomy" id="175797"/>
    <lineage>
        <taxon>Eukaryota</taxon>
        <taxon>Metazoa</taxon>
        <taxon>Chordata</taxon>
        <taxon>Craniata</taxon>
        <taxon>Vertebrata</taxon>
        <taxon>Euteleostomi</taxon>
        <taxon>Actinopterygii</taxon>
        <taxon>Neopterygii</taxon>
        <taxon>Teleostei</taxon>
        <taxon>Ostariophysi</taxon>
        <taxon>Siluriformes</taxon>
        <taxon>Siluridae</taxon>
        <taxon>Silurus</taxon>
    </lineage>
</organism>
<dbReference type="EC" id="3.4.24.-" evidence="10"/>
<sequence>MYLIQGIVLLLLSISVQSRSIRVFGNGTSEEINDNICQSDTVSAIIERANKNAGKSKGDFTIMHGDIMVYTGLQNADPCTSQGCKWPRNQDGKVYVPYVISRQYSPSEKDVIQNGLDSFQRSTCIRFVPRRNEEHYINIFSDEGCYSSVGRRNGKQDLSLQRDGCIYIHTIQHELLHALGFHHEQSRSDRDNHVRILLQNVIDDDAHNFDIEPTNNLNTPYDYNSVMHYDRCAFSKNGQPTIIPIPDNNVPIGRATEMSRNDILRVNRLYCS</sequence>
<keyword evidence="3 10" id="KW-0732">Signal</keyword>
<dbReference type="OrthoDB" id="291007at2759"/>
<evidence type="ECO:0000256" key="5">
    <source>
        <dbReference type="ARBA" id="ARBA00022833"/>
    </source>
</evidence>
<evidence type="ECO:0000256" key="9">
    <source>
        <dbReference type="PROSITE-ProRule" id="PRU01211"/>
    </source>
</evidence>
<evidence type="ECO:0000256" key="2">
    <source>
        <dbReference type="ARBA" id="ARBA00022723"/>
    </source>
</evidence>
<dbReference type="GO" id="GO:0006508">
    <property type="term" value="P:proteolysis"/>
    <property type="evidence" value="ECO:0007669"/>
    <property type="project" value="UniProtKB-KW"/>
</dbReference>
<dbReference type="InterPro" id="IPR024079">
    <property type="entry name" value="MetalloPept_cat_dom_sf"/>
</dbReference>
<keyword evidence="2 9" id="KW-0479">Metal-binding</keyword>
<proteinExistence type="predicted"/>
<keyword evidence="5 9" id="KW-0862">Zinc</keyword>
<reference evidence="12" key="1">
    <citation type="submission" date="2020-08" db="EMBL/GenBank/DDBJ databases">
        <title>Chromosome-level assembly of Southern catfish (Silurus meridionalis) provides insights into visual adaptation to the nocturnal and benthic lifestyles.</title>
        <authorList>
            <person name="Zhang Y."/>
            <person name="Wang D."/>
            <person name="Peng Z."/>
        </authorList>
    </citation>
    <scope>NUCLEOTIDE SEQUENCE</scope>
    <source>
        <strain evidence="12">SWU-2019-XX</strain>
        <tissue evidence="12">Muscle</tissue>
    </source>
</reference>
<feature type="domain" description="Peptidase M12A" evidence="11">
    <location>
        <begin position="75"/>
        <end position="272"/>
    </location>
</feature>
<evidence type="ECO:0000256" key="8">
    <source>
        <dbReference type="ARBA" id="ARBA00023157"/>
    </source>
</evidence>
<evidence type="ECO:0000256" key="1">
    <source>
        <dbReference type="ARBA" id="ARBA00022670"/>
    </source>
</evidence>
<feature type="active site" evidence="9">
    <location>
        <position position="174"/>
    </location>
</feature>
<accession>A0A8T0A7X4</accession>
<evidence type="ECO:0000256" key="3">
    <source>
        <dbReference type="ARBA" id="ARBA00022729"/>
    </source>
</evidence>
<dbReference type="InterPro" id="IPR006026">
    <property type="entry name" value="Peptidase_Metallo"/>
</dbReference>
<evidence type="ECO:0000256" key="7">
    <source>
        <dbReference type="ARBA" id="ARBA00023145"/>
    </source>
</evidence>
<keyword evidence="6 9" id="KW-0482">Metalloprotease</keyword>
<evidence type="ECO:0000256" key="4">
    <source>
        <dbReference type="ARBA" id="ARBA00022801"/>
    </source>
</evidence>
<dbReference type="SMART" id="SM00235">
    <property type="entry name" value="ZnMc"/>
    <property type="match status" value="1"/>
</dbReference>
<evidence type="ECO:0000256" key="10">
    <source>
        <dbReference type="RuleBase" id="RU361183"/>
    </source>
</evidence>
<feature type="binding site" evidence="9">
    <location>
        <position position="177"/>
    </location>
    <ligand>
        <name>Zn(2+)</name>
        <dbReference type="ChEBI" id="CHEBI:29105"/>
        <note>catalytic</note>
    </ligand>
</feature>
<feature type="signal peptide" evidence="10">
    <location>
        <begin position="1"/>
        <end position="18"/>
    </location>
</feature>